<evidence type="ECO:0008006" key="3">
    <source>
        <dbReference type="Google" id="ProtNLM"/>
    </source>
</evidence>
<dbReference type="EMBL" id="PEXX01000030">
    <property type="protein sequence ID" value="PIU10743.1"/>
    <property type="molecule type" value="Genomic_DNA"/>
</dbReference>
<protein>
    <recommendedName>
        <fullName evidence="3">Histidine phosphatase family protein</fullName>
    </recommendedName>
</protein>
<dbReference type="InterPro" id="IPR029033">
    <property type="entry name" value="His_PPase_superfam"/>
</dbReference>
<name>A0A2M6XSW3_9BACT</name>
<reference evidence="2" key="1">
    <citation type="submission" date="2017-09" db="EMBL/GenBank/DDBJ databases">
        <title>Depth-based differentiation of microbial function through sediment-hosted aquifers and enrichment of novel symbionts in the deep terrestrial subsurface.</title>
        <authorList>
            <person name="Probst A.J."/>
            <person name="Ladd B."/>
            <person name="Jarett J.K."/>
            <person name="Geller-Mcgrath D.E."/>
            <person name="Sieber C.M.K."/>
            <person name="Emerson J.B."/>
            <person name="Anantharaman K."/>
            <person name="Thomas B.C."/>
            <person name="Malmstrom R."/>
            <person name="Stieglmeier M."/>
            <person name="Klingl A."/>
            <person name="Woyke T."/>
            <person name="Ryan C.M."/>
            <person name="Banfield J.F."/>
        </authorList>
    </citation>
    <scope>NUCLEOTIDE SEQUENCE [LARGE SCALE GENOMIC DNA]</scope>
</reference>
<dbReference type="Gene3D" id="3.40.50.1240">
    <property type="entry name" value="Phosphoglycerate mutase-like"/>
    <property type="match status" value="1"/>
</dbReference>
<dbReference type="Proteomes" id="UP000230586">
    <property type="component" value="Unassembled WGS sequence"/>
</dbReference>
<organism evidence="1 2">
    <name type="scientific">Candidatus Kuenenbacteria bacterium CG08_land_8_20_14_0_20_37_23</name>
    <dbReference type="NCBI Taxonomy" id="1974617"/>
    <lineage>
        <taxon>Bacteria</taxon>
        <taxon>Candidatus Kueneniibacteriota</taxon>
    </lineage>
</organism>
<evidence type="ECO:0000313" key="1">
    <source>
        <dbReference type="EMBL" id="PIU10743.1"/>
    </source>
</evidence>
<sequence length="277" mass="31651">MSAPTFYKRQGLNEWSKDYGYLFEGKKLEREKDRAIIKLTFVRHGEKELTSGSETALTKRGIFEAALLGTKRDKKDTFSINYSPTDRTKLTGEIANLSEKLQGEIKEETLLGVKNDFSKEYLERLLNIKRKMLPDNVSQLSAEEARKIDEEAAILQMQEYFSYGANRPDQGTISPDEMAGKIGTIIRRYVDDLQDHQKYSPYSLHEVLNVTHDFVVASFLRKIIGDSSDSIRPGEGFEVIIKGPKSDDPNSMEMVLVFREQEYKLDPKDLKCSADIM</sequence>
<dbReference type="SUPFAM" id="SSF53254">
    <property type="entry name" value="Phosphoglycerate mutase-like"/>
    <property type="match status" value="1"/>
</dbReference>
<proteinExistence type="predicted"/>
<comment type="caution">
    <text evidence="1">The sequence shown here is derived from an EMBL/GenBank/DDBJ whole genome shotgun (WGS) entry which is preliminary data.</text>
</comment>
<dbReference type="AlphaFoldDB" id="A0A2M6XSW3"/>
<evidence type="ECO:0000313" key="2">
    <source>
        <dbReference type="Proteomes" id="UP000230586"/>
    </source>
</evidence>
<accession>A0A2M6XSW3</accession>
<gene>
    <name evidence="1" type="ORF">COT27_01545</name>
</gene>